<feature type="domain" description="LytR/CpsA/Psr regulator C-terminal" evidence="5">
    <location>
        <begin position="454"/>
        <end position="539"/>
    </location>
</feature>
<evidence type="ECO:0000256" key="3">
    <source>
        <dbReference type="SAM" id="Phobius"/>
    </source>
</evidence>
<dbReference type="KEGG" id="git:C6V83_07330"/>
<dbReference type="RefSeq" id="WP_105941846.1">
    <property type="nucleotide sequence ID" value="NZ_CP027433.1"/>
</dbReference>
<evidence type="ECO:0000259" key="5">
    <source>
        <dbReference type="Pfam" id="PF13399"/>
    </source>
</evidence>
<dbReference type="AlphaFoldDB" id="A0A2S0KEK9"/>
<keyword evidence="3" id="KW-0812">Transmembrane</keyword>
<keyword evidence="7" id="KW-1185">Reference proteome</keyword>
<comment type="similarity">
    <text evidence="1">Belongs to the LytR/CpsA/Psr (LCP) family.</text>
</comment>
<feature type="region of interest" description="Disordered" evidence="2">
    <location>
        <begin position="1"/>
        <end position="105"/>
    </location>
</feature>
<dbReference type="EMBL" id="CP027433">
    <property type="protein sequence ID" value="AVM00115.1"/>
    <property type="molecule type" value="Genomic_DNA"/>
</dbReference>
<accession>A0A2S0KEK9</accession>
<dbReference type="Pfam" id="PF03816">
    <property type="entry name" value="LytR_cpsA_psr"/>
    <property type="match status" value="1"/>
</dbReference>
<reference evidence="6 7" key="1">
    <citation type="submission" date="2018-03" db="EMBL/GenBank/DDBJ databases">
        <title>Characteristics and genome of n-alkane degrading marine bacteria Gordonia iterans isolated from crude oil contaminated in Tae-an, South Korea.</title>
        <authorList>
            <person name="Lee S.-S."/>
            <person name="Kim H."/>
        </authorList>
    </citation>
    <scope>NUCLEOTIDE SEQUENCE [LARGE SCALE GENOMIC DNA]</scope>
    <source>
        <strain evidence="6 7">Co17</strain>
    </source>
</reference>
<dbReference type="Pfam" id="PF13399">
    <property type="entry name" value="LytR_C"/>
    <property type="match status" value="1"/>
</dbReference>
<evidence type="ECO:0000256" key="2">
    <source>
        <dbReference type="SAM" id="MobiDB-lite"/>
    </source>
</evidence>
<keyword evidence="3" id="KW-0472">Membrane</keyword>
<organism evidence="6 7">
    <name type="scientific">Gordonia iterans</name>
    <dbReference type="NCBI Taxonomy" id="1004901"/>
    <lineage>
        <taxon>Bacteria</taxon>
        <taxon>Bacillati</taxon>
        <taxon>Actinomycetota</taxon>
        <taxon>Actinomycetes</taxon>
        <taxon>Mycobacteriales</taxon>
        <taxon>Gordoniaceae</taxon>
        <taxon>Gordonia</taxon>
    </lineage>
</organism>
<dbReference type="InterPro" id="IPR027381">
    <property type="entry name" value="LytR/CpsA/Psr_C"/>
</dbReference>
<feature type="compositionally biased region" description="Basic and acidic residues" evidence="2">
    <location>
        <begin position="1"/>
        <end position="12"/>
    </location>
</feature>
<dbReference type="PANTHER" id="PTHR33392:SF6">
    <property type="entry name" value="POLYISOPRENYL-TEICHOIC ACID--PEPTIDOGLYCAN TEICHOIC ACID TRANSFERASE TAGU"/>
    <property type="match status" value="1"/>
</dbReference>
<feature type="domain" description="Cell envelope-related transcriptional attenuator" evidence="4">
    <location>
        <begin position="190"/>
        <end position="358"/>
    </location>
</feature>
<feature type="compositionally biased region" description="Basic residues" evidence="2">
    <location>
        <begin position="46"/>
        <end position="55"/>
    </location>
</feature>
<keyword evidence="3" id="KW-1133">Transmembrane helix</keyword>
<protein>
    <submittedName>
        <fullName evidence="6">Transcriptional regulator</fullName>
    </submittedName>
</protein>
<dbReference type="OrthoDB" id="9782542at2"/>
<dbReference type="Gene3D" id="3.30.70.2390">
    <property type="match status" value="1"/>
</dbReference>
<dbReference type="Gene3D" id="3.40.630.190">
    <property type="entry name" value="LCP protein"/>
    <property type="match status" value="1"/>
</dbReference>
<gene>
    <name evidence="6" type="ORF">C6V83_07330</name>
</gene>
<dbReference type="InterPro" id="IPR004474">
    <property type="entry name" value="LytR_CpsA_psr"/>
</dbReference>
<proteinExistence type="inferred from homology"/>
<dbReference type="PANTHER" id="PTHR33392">
    <property type="entry name" value="POLYISOPRENYL-TEICHOIC ACID--PEPTIDOGLYCAN TEICHOIC ACID TRANSFERASE TAGU"/>
    <property type="match status" value="1"/>
</dbReference>
<evidence type="ECO:0000313" key="6">
    <source>
        <dbReference type="EMBL" id="AVM00115.1"/>
    </source>
</evidence>
<evidence type="ECO:0000259" key="4">
    <source>
        <dbReference type="Pfam" id="PF03816"/>
    </source>
</evidence>
<dbReference type="Proteomes" id="UP000239814">
    <property type="component" value="Chromosome"/>
</dbReference>
<evidence type="ECO:0000313" key="7">
    <source>
        <dbReference type="Proteomes" id="UP000239814"/>
    </source>
</evidence>
<dbReference type="NCBIfam" id="TIGR00350">
    <property type="entry name" value="lytR_cpsA_psr"/>
    <property type="match status" value="1"/>
</dbReference>
<feature type="compositionally biased region" description="Polar residues" evidence="2">
    <location>
        <begin position="548"/>
        <end position="563"/>
    </location>
</feature>
<feature type="transmembrane region" description="Helical" evidence="3">
    <location>
        <begin position="105"/>
        <end position="128"/>
    </location>
</feature>
<evidence type="ECO:0000256" key="1">
    <source>
        <dbReference type="ARBA" id="ARBA00006068"/>
    </source>
</evidence>
<feature type="region of interest" description="Disordered" evidence="2">
    <location>
        <begin position="545"/>
        <end position="585"/>
    </location>
</feature>
<dbReference type="InterPro" id="IPR050922">
    <property type="entry name" value="LytR/CpsA/Psr_CW_biosynth"/>
</dbReference>
<name>A0A2S0KEK9_9ACTN</name>
<sequence>MEPRRERRDRPAGSRGEPGSGGSSRRPRRTPPEDGQPRADAAGRPAPKRQPRPRTQRSTPVSTRERTGRRTSSAEIHTRPKARAADAPPARGRTARHRNGSPKDLLPIGRGLAALLAVVVLVTTGYGWNKVSSLNSSVTLLGDLGLGGGADGAVDILLVGTDSRLDAKGNPLTEEELKWLRVGDEVTTSTDTILLIRIPNDGSAATAISIPRDSYVEVPGIGKSKINAAYGSTREGVRRSQVEAGVDEKTAETEGIKAGRKALIESVANLTGVTVDHYAEVGLLGFALLTDAVGGVDVCLKRSVREPLSGARFRKGRQTLDGGQALSFVRQRHGLPRGDLDRITRQQVYMASLAQKILSTQTLTNPGKLNELENAVSRSVVIDDGWNVLTLAEQLKDLSGGDVKFTTIPVVTDHGWSDDGMQSVVEVDPEQVKTFVDRQLGTNATDSAGGRGAVTVDVVNAGTVTGLAANVSGLLTAKGYQEGETTSRPINEFDSIVFAKSRDSEAAKQLVRDLGGDIEIREDPSLPDDKLRAVLTNTYTGLGAIWNTGPQGDNTQDATSPQARKNDVKNTPAIKADTDGPVCVN</sequence>